<evidence type="ECO:0000313" key="13">
    <source>
        <dbReference type="EMBL" id="RZF43845.1"/>
    </source>
</evidence>
<dbReference type="GO" id="GO:0008320">
    <property type="term" value="F:protein transmembrane transporter activity"/>
    <property type="evidence" value="ECO:0007669"/>
    <property type="project" value="TreeGrafter"/>
</dbReference>
<accession>A0A482XCY8</accession>
<feature type="compositionally biased region" description="Basic and acidic residues" evidence="11">
    <location>
        <begin position="38"/>
        <end position="51"/>
    </location>
</feature>
<dbReference type="PIRSF" id="PIRSF037707">
    <property type="entry name" value="MAS20_rcpt"/>
    <property type="match status" value="1"/>
</dbReference>
<evidence type="ECO:0000256" key="4">
    <source>
        <dbReference type="ARBA" id="ARBA00022692"/>
    </source>
</evidence>
<reference evidence="13 14" key="1">
    <citation type="journal article" date="2017" name="Gigascience">
        <title>Genome sequence of the small brown planthopper, Laodelphax striatellus.</title>
        <authorList>
            <person name="Zhu J."/>
            <person name="Jiang F."/>
            <person name="Wang X."/>
            <person name="Yang P."/>
            <person name="Bao Y."/>
            <person name="Zhao W."/>
            <person name="Wang W."/>
            <person name="Lu H."/>
            <person name="Wang Q."/>
            <person name="Cui N."/>
            <person name="Li J."/>
            <person name="Chen X."/>
            <person name="Luo L."/>
            <person name="Yu J."/>
            <person name="Kang L."/>
            <person name="Cui F."/>
        </authorList>
    </citation>
    <scope>NUCLEOTIDE SEQUENCE [LARGE SCALE GENOMIC DNA]</scope>
    <source>
        <strain evidence="13">Lst14</strain>
    </source>
</reference>
<keyword evidence="7 12" id="KW-1133">Transmembrane helix</keyword>
<dbReference type="InterPro" id="IPR002056">
    <property type="entry name" value="MAS20"/>
</dbReference>
<dbReference type="SMR" id="A0A482XCY8"/>
<keyword evidence="5 10" id="KW-1000">Mitochondrion outer membrane</keyword>
<dbReference type="PRINTS" id="PR01989">
    <property type="entry name" value="EUOM20RECPTR"/>
</dbReference>
<comment type="caution">
    <text evidence="13">The sequence shown here is derived from an EMBL/GenBank/DDBJ whole genome shotgun (WGS) entry which is preliminary data.</text>
</comment>
<dbReference type="STRING" id="195883.A0A482XCY8"/>
<dbReference type="GO" id="GO:0030150">
    <property type="term" value="P:protein import into mitochondrial matrix"/>
    <property type="evidence" value="ECO:0007669"/>
    <property type="project" value="TreeGrafter"/>
</dbReference>
<dbReference type="Pfam" id="PF02064">
    <property type="entry name" value="MAS20"/>
    <property type="match status" value="1"/>
</dbReference>
<proteinExistence type="inferred from homology"/>
<dbReference type="GO" id="GO:0016031">
    <property type="term" value="P:tRNA import into mitochondrion"/>
    <property type="evidence" value="ECO:0007669"/>
    <property type="project" value="TreeGrafter"/>
</dbReference>
<comment type="similarity">
    <text evidence="2 10">Belongs to the Tom20 family.</text>
</comment>
<dbReference type="GO" id="GO:0030943">
    <property type="term" value="F:mitochondrion targeting sequence binding"/>
    <property type="evidence" value="ECO:0007669"/>
    <property type="project" value="TreeGrafter"/>
</dbReference>
<evidence type="ECO:0000256" key="2">
    <source>
        <dbReference type="ARBA" id="ARBA00005792"/>
    </source>
</evidence>
<dbReference type="InterPro" id="IPR023392">
    <property type="entry name" value="Tom20_dom_sf"/>
</dbReference>
<dbReference type="GO" id="GO:0006886">
    <property type="term" value="P:intracellular protein transport"/>
    <property type="evidence" value="ECO:0007669"/>
    <property type="project" value="InterPro"/>
</dbReference>
<comment type="subcellular location">
    <subcellularLocation>
        <location evidence="1">Mitochondrion outer membrane</location>
        <topology evidence="1">Single-pass membrane protein</topology>
    </subcellularLocation>
</comment>
<keyword evidence="3" id="KW-0813">Transport</keyword>
<dbReference type="SUPFAM" id="SSF47157">
    <property type="entry name" value="Mitochondrial import receptor subunit Tom20"/>
    <property type="match status" value="1"/>
</dbReference>
<dbReference type="FunCoup" id="A0A482XCY8">
    <property type="interactions" value="1723"/>
</dbReference>
<keyword evidence="14" id="KW-1185">Reference proteome</keyword>
<evidence type="ECO:0008006" key="15">
    <source>
        <dbReference type="Google" id="ProtNLM"/>
    </source>
</evidence>
<dbReference type="Proteomes" id="UP000291343">
    <property type="component" value="Unassembled WGS sequence"/>
</dbReference>
<evidence type="ECO:0000256" key="5">
    <source>
        <dbReference type="ARBA" id="ARBA00022787"/>
    </source>
</evidence>
<evidence type="ECO:0000313" key="14">
    <source>
        <dbReference type="Proteomes" id="UP000291343"/>
    </source>
</evidence>
<evidence type="ECO:0000256" key="8">
    <source>
        <dbReference type="ARBA" id="ARBA00023128"/>
    </source>
</evidence>
<evidence type="ECO:0000256" key="3">
    <source>
        <dbReference type="ARBA" id="ARBA00022448"/>
    </source>
</evidence>
<evidence type="ECO:0000256" key="6">
    <source>
        <dbReference type="ARBA" id="ARBA00022927"/>
    </source>
</evidence>
<evidence type="ECO:0000256" key="9">
    <source>
        <dbReference type="ARBA" id="ARBA00023136"/>
    </source>
</evidence>
<keyword evidence="8 10" id="KW-0496">Mitochondrion</keyword>
<dbReference type="InParanoid" id="A0A482XCY8"/>
<evidence type="ECO:0000256" key="7">
    <source>
        <dbReference type="ARBA" id="ARBA00022989"/>
    </source>
</evidence>
<dbReference type="GO" id="GO:0006605">
    <property type="term" value="P:protein targeting"/>
    <property type="evidence" value="ECO:0007669"/>
    <property type="project" value="InterPro"/>
</dbReference>
<keyword evidence="6" id="KW-0653">Protein transport</keyword>
<evidence type="ECO:0000256" key="12">
    <source>
        <dbReference type="SAM" id="Phobius"/>
    </source>
</evidence>
<name>A0A482XCY8_LAOST</name>
<dbReference type="AlphaFoldDB" id="A0A482XCY8"/>
<dbReference type="PRINTS" id="PR00351">
    <property type="entry name" value="OM20RECEPTOR"/>
</dbReference>
<feature type="transmembrane region" description="Helical" evidence="12">
    <location>
        <begin position="6"/>
        <end position="25"/>
    </location>
</feature>
<dbReference type="PANTHER" id="PTHR12430">
    <property type="entry name" value="MITOCHONDRIAL IMPORT RECEPTOR SUBUNIT TOM20"/>
    <property type="match status" value="1"/>
</dbReference>
<dbReference type="OrthoDB" id="2154253at2759"/>
<protein>
    <recommendedName>
        <fullName evidence="15">Mitochondrial import receptor subunit TOM20</fullName>
    </recommendedName>
</protein>
<keyword evidence="4 12" id="KW-0812">Transmembrane</keyword>
<dbReference type="InterPro" id="IPR022422">
    <property type="entry name" value="MAS20_rcpt_metazoan"/>
</dbReference>
<organism evidence="13 14">
    <name type="scientific">Laodelphax striatellus</name>
    <name type="common">Small brown planthopper</name>
    <name type="synonym">Delphax striatella</name>
    <dbReference type="NCBI Taxonomy" id="195883"/>
    <lineage>
        <taxon>Eukaryota</taxon>
        <taxon>Metazoa</taxon>
        <taxon>Ecdysozoa</taxon>
        <taxon>Arthropoda</taxon>
        <taxon>Hexapoda</taxon>
        <taxon>Insecta</taxon>
        <taxon>Pterygota</taxon>
        <taxon>Neoptera</taxon>
        <taxon>Paraneoptera</taxon>
        <taxon>Hemiptera</taxon>
        <taxon>Auchenorrhyncha</taxon>
        <taxon>Fulgoroidea</taxon>
        <taxon>Delphacidae</taxon>
        <taxon>Criomorphinae</taxon>
        <taxon>Laodelphax</taxon>
    </lineage>
</organism>
<dbReference type="Gene3D" id="1.20.960.10">
    <property type="entry name" value="Mitochondrial outer membrane translocase complex, subunit Tom20 domain"/>
    <property type="match status" value="1"/>
</dbReference>
<keyword evidence="9 10" id="KW-0472">Membrane</keyword>
<sequence length="141" mass="16216">MFSKGALKVAAGVCGMMFLGYCVYFDNKRRRNPNFKKNLNDKRRAKDAERRTRTKGSGRSRMDSNLEKQFDAQAILFEELQSFGESMAQGDMTGCVDHLHKGLSVCQQPEILLQHIQQTLPPNVFSILEQRLSERQELQFQ</sequence>
<evidence type="ECO:0000256" key="1">
    <source>
        <dbReference type="ARBA" id="ARBA00004572"/>
    </source>
</evidence>
<dbReference type="EMBL" id="QKKF02012180">
    <property type="protein sequence ID" value="RZF43845.1"/>
    <property type="molecule type" value="Genomic_DNA"/>
</dbReference>
<gene>
    <name evidence="13" type="ORF">LSTR_LSTR017149</name>
</gene>
<dbReference type="PANTHER" id="PTHR12430:SF0">
    <property type="entry name" value="TRANSLOCASE OF OUTER MITOCHONDRIAL MEMBRANE 20"/>
    <property type="match status" value="1"/>
</dbReference>
<dbReference type="GO" id="GO:0005742">
    <property type="term" value="C:mitochondrial outer membrane translocase complex"/>
    <property type="evidence" value="ECO:0007669"/>
    <property type="project" value="UniProtKB-UniRule"/>
</dbReference>
<feature type="region of interest" description="Disordered" evidence="11">
    <location>
        <begin position="33"/>
        <end position="64"/>
    </location>
</feature>
<evidence type="ECO:0000256" key="10">
    <source>
        <dbReference type="PIRNR" id="PIRNR037707"/>
    </source>
</evidence>
<evidence type="ECO:0000256" key="11">
    <source>
        <dbReference type="SAM" id="MobiDB-lite"/>
    </source>
</evidence>